<evidence type="ECO:0000313" key="3">
    <source>
        <dbReference type="EMBL" id="RWY42297.1"/>
    </source>
</evidence>
<evidence type="ECO:0000259" key="2">
    <source>
        <dbReference type="PROSITE" id="PS50056"/>
    </source>
</evidence>
<accession>A0A3S3YLI0</accession>
<evidence type="ECO:0000313" key="4">
    <source>
        <dbReference type="Proteomes" id="UP000287168"/>
    </source>
</evidence>
<name>A0A3S3YLI0_9RHOB</name>
<organism evidence="3 4">
    <name type="scientific">Falsigemmobacter intermedius</name>
    <dbReference type="NCBI Taxonomy" id="1553448"/>
    <lineage>
        <taxon>Bacteria</taxon>
        <taxon>Pseudomonadati</taxon>
        <taxon>Pseudomonadota</taxon>
        <taxon>Alphaproteobacteria</taxon>
        <taxon>Rhodobacterales</taxon>
        <taxon>Paracoccaceae</taxon>
        <taxon>Falsigemmobacter</taxon>
    </lineage>
</organism>
<dbReference type="GO" id="GO:0016791">
    <property type="term" value="F:phosphatase activity"/>
    <property type="evidence" value="ECO:0007669"/>
    <property type="project" value="UniProtKB-ARBA"/>
</dbReference>
<dbReference type="FunFam" id="3.90.190.10:FF:000157">
    <property type="entry name" value="Protein-tyrosine phosphatase"/>
    <property type="match status" value="1"/>
</dbReference>
<dbReference type="InterPro" id="IPR050561">
    <property type="entry name" value="PTP"/>
</dbReference>
<keyword evidence="4" id="KW-1185">Reference proteome</keyword>
<dbReference type="InterPro" id="IPR016130">
    <property type="entry name" value="Tyr_Pase_AS"/>
</dbReference>
<gene>
    <name evidence="3" type="ORF">EP867_07450</name>
</gene>
<dbReference type="Pfam" id="PF22784">
    <property type="entry name" value="PTP-SAK"/>
    <property type="match status" value="1"/>
</dbReference>
<proteinExistence type="predicted"/>
<dbReference type="AlphaFoldDB" id="A0A3S3YLI0"/>
<dbReference type="PROSITE" id="PS50056">
    <property type="entry name" value="TYR_PHOSPHATASE_2"/>
    <property type="match status" value="1"/>
</dbReference>
<dbReference type="OrthoDB" id="9806482at2"/>
<keyword evidence="1" id="KW-0378">Hydrolase</keyword>
<reference evidence="3 4" key="1">
    <citation type="journal article" date="2015" name="Int. J. Syst. Evol. Microbiol.">
        <title>Gemmobacter intermedius sp. nov., isolated from a white stork (Ciconia ciconia).</title>
        <authorList>
            <person name="Kampfer P."/>
            <person name="Jerzak L."/>
            <person name="Wilharm G."/>
            <person name="Golke J."/>
            <person name="Busse H.J."/>
            <person name="Glaeser S.P."/>
        </authorList>
    </citation>
    <scope>NUCLEOTIDE SEQUENCE [LARGE SCALE GENOMIC DNA]</scope>
    <source>
        <strain evidence="3 4">119/4</strain>
    </source>
</reference>
<dbReference type="InterPro" id="IPR029021">
    <property type="entry name" value="Prot-tyrosine_phosphatase-like"/>
</dbReference>
<feature type="domain" description="Tyrosine specific protein phosphatases" evidence="2">
    <location>
        <begin position="71"/>
        <end position="138"/>
    </location>
</feature>
<protein>
    <submittedName>
        <fullName evidence="3">Protein phosphatase</fullName>
    </submittedName>
</protein>
<dbReference type="PROSITE" id="PS00383">
    <property type="entry name" value="TYR_PHOSPHATASE_1"/>
    <property type="match status" value="1"/>
</dbReference>
<sequence>MLEVAGGRLSLSPLPVGEGAEALAAAGAGWLLSLTEPEEERRRGLADLDARVARAGLRHLRLPIRDYDVPEGPVPVLAEAFEHLRGGGHLALHCMGGCGRSGMIALRLMRMAGEESAAALARLREVRPCAIETAAQLDWALAD</sequence>
<dbReference type="Proteomes" id="UP000287168">
    <property type="component" value="Unassembled WGS sequence"/>
</dbReference>
<dbReference type="InterPro" id="IPR057023">
    <property type="entry name" value="PTP-SAK"/>
</dbReference>
<comment type="caution">
    <text evidence="3">The sequence shown here is derived from an EMBL/GenBank/DDBJ whole genome shotgun (WGS) entry which is preliminary data.</text>
</comment>
<dbReference type="SUPFAM" id="SSF52799">
    <property type="entry name" value="(Phosphotyrosine protein) phosphatases II"/>
    <property type="match status" value="1"/>
</dbReference>
<dbReference type="EMBL" id="SBLC01000008">
    <property type="protein sequence ID" value="RWY42297.1"/>
    <property type="molecule type" value="Genomic_DNA"/>
</dbReference>
<dbReference type="InterPro" id="IPR000387">
    <property type="entry name" value="Tyr_Pase_dom"/>
</dbReference>
<dbReference type="Gene3D" id="3.90.190.10">
    <property type="entry name" value="Protein tyrosine phosphatase superfamily"/>
    <property type="match status" value="1"/>
</dbReference>
<evidence type="ECO:0000256" key="1">
    <source>
        <dbReference type="ARBA" id="ARBA00022801"/>
    </source>
</evidence>
<dbReference type="PANTHER" id="PTHR23339">
    <property type="entry name" value="TYROSINE SPECIFIC PROTEIN PHOSPHATASE AND DUAL SPECIFICITY PROTEIN PHOSPHATASE"/>
    <property type="match status" value="1"/>
</dbReference>